<evidence type="ECO:0000256" key="7">
    <source>
        <dbReference type="ARBA" id="ARBA00022801"/>
    </source>
</evidence>
<evidence type="ECO:0000256" key="13">
    <source>
        <dbReference type="ARBA" id="ARBA00024531"/>
    </source>
</evidence>
<proteinExistence type="predicted"/>
<evidence type="ECO:0000256" key="4">
    <source>
        <dbReference type="ARBA" id="ARBA00022553"/>
    </source>
</evidence>
<dbReference type="PANTHER" id="PTHR45792:SF7">
    <property type="entry name" value="PUTATIVE (AFU_ORTHOLOGUE AFUA_6G02710)-RELATED"/>
    <property type="match status" value="1"/>
</dbReference>
<evidence type="ECO:0000256" key="2">
    <source>
        <dbReference type="ARBA" id="ARBA00004651"/>
    </source>
</evidence>
<dbReference type="Gene3D" id="3.40.50.1820">
    <property type="entry name" value="alpha/beta hydrolase"/>
    <property type="match status" value="1"/>
</dbReference>
<dbReference type="Pfam" id="PF01764">
    <property type="entry name" value="Lipase_3"/>
    <property type="match status" value="1"/>
</dbReference>
<dbReference type="EC" id="3.1.1.116" evidence="14"/>
<keyword evidence="12" id="KW-0472">Membrane</keyword>
<keyword evidence="7" id="KW-0378">Hydrolase</keyword>
<dbReference type="GO" id="GO:0005886">
    <property type="term" value="C:plasma membrane"/>
    <property type="evidence" value="ECO:0007669"/>
    <property type="project" value="UniProtKB-SubCell"/>
</dbReference>
<comment type="catalytic activity">
    <reaction evidence="13">
        <text>a 1,2-diacyl-sn-glycerol + H2O = a 2-acylglycerol + a fatty acid + H(+)</text>
        <dbReference type="Rhea" id="RHEA:33275"/>
        <dbReference type="ChEBI" id="CHEBI:15377"/>
        <dbReference type="ChEBI" id="CHEBI:15378"/>
        <dbReference type="ChEBI" id="CHEBI:17389"/>
        <dbReference type="ChEBI" id="CHEBI:17815"/>
        <dbReference type="ChEBI" id="CHEBI:28868"/>
        <dbReference type="EC" id="3.1.1.116"/>
    </reaction>
    <physiologicalReaction direction="left-to-right" evidence="13">
        <dbReference type="Rhea" id="RHEA:33276"/>
    </physiologicalReaction>
</comment>
<reference evidence="16 17" key="2">
    <citation type="journal article" date="2014" name="J. Gen. Appl. Microbiol.">
        <title>The early diverging ascomycetous budding yeast Saitoella complicata has three histone deacetylases belonging to the Clr6, Hos2, and Rpd3 lineages.</title>
        <authorList>
            <person name="Nishida H."/>
            <person name="Matsumoto T."/>
            <person name="Kondo S."/>
            <person name="Hamamoto M."/>
            <person name="Yoshikawa H."/>
        </authorList>
    </citation>
    <scope>NUCLEOTIDE SEQUENCE [LARGE SCALE GENOMIC DNA]</scope>
    <source>
        <strain evidence="16 17">NRRL Y-17804</strain>
    </source>
</reference>
<keyword evidence="11" id="KW-0443">Lipid metabolism</keyword>
<keyword evidence="3" id="KW-1003">Cell membrane</keyword>
<evidence type="ECO:0000256" key="5">
    <source>
        <dbReference type="ARBA" id="ARBA00022692"/>
    </source>
</evidence>
<protein>
    <recommendedName>
        <fullName evidence="14">sn-1-specific diacylglycerol lipase</fullName>
        <ecNumber evidence="14">3.1.1.116</ecNumber>
    </recommendedName>
</protein>
<evidence type="ECO:0000256" key="11">
    <source>
        <dbReference type="ARBA" id="ARBA00023098"/>
    </source>
</evidence>
<keyword evidence="9" id="KW-0442">Lipid degradation</keyword>
<dbReference type="GO" id="GO:0019369">
    <property type="term" value="P:arachidonate metabolic process"/>
    <property type="evidence" value="ECO:0007669"/>
    <property type="project" value="TreeGrafter"/>
</dbReference>
<keyword evidence="6" id="KW-0479">Metal-binding</keyword>
<gene>
    <name evidence="16" type="ORF">G7K_6154-t1</name>
</gene>
<dbReference type="GO" id="GO:0046340">
    <property type="term" value="P:diacylglycerol catabolic process"/>
    <property type="evidence" value="ECO:0007669"/>
    <property type="project" value="TreeGrafter"/>
</dbReference>
<evidence type="ECO:0000256" key="3">
    <source>
        <dbReference type="ARBA" id="ARBA00022475"/>
    </source>
</evidence>
<dbReference type="PANTHER" id="PTHR45792">
    <property type="entry name" value="DIACYLGLYCEROL LIPASE HOMOLOG-RELATED"/>
    <property type="match status" value="1"/>
</dbReference>
<comment type="caution">
    <text evidence="16">The sequence shown here is derived from an EMBL/GenBank/DDBJ whole genome shotgun (WGS) entry which is preliminary data.</text>
</comment>
<dbReference type="InterPro" id="IPR002921">
    <property type="entry name" value="Fungal_lipase-type"/>
</dbReference>
<organism evidence="16 17">
    <name type="scientific">Saitoella complicata (strain BCRC 22490 / CBS 7301 / JCM 7358 / NBRC 10748 / NRRL Y-17804)</name>
    <dbReference type="NCBI Taxonomy" id="698492"/>
    <lineage>
        <taxon>Eukaryota</taxon>
        <taxon>Fungi</taxon>
        <taxon>Dikarya</taxon>
        <taxon>Ascomycota</taxon>
        <taxon>Taphrinomycotina</taxon>
        <taxon>Taphrinomycotina incertae sedis</taxon>
        <taxon>Saitoella</taxon>
    </lineage>
</organism>
<name>A0A0E9NQJ6_SAICN</name>
<evidence type="ECO:0000256" key="1">
    <source>
        <dbReference type="ARBA" id="ARBA00001913"/>
    </source>
</evidence>
<evidence type="ECO:0000256" key="8">
    <source>
        <dbReference type="ARBA" id="ARBA00022837"/>
    </source>
</evidence>
<dbReference type="GO" id="GO:0046872">
    <property type="term" value="F:metal ion binding"/>
    <property type="evidence" value="ECO:0007669"/>
    <property type="project" value="UniProtKB-KW"/>
</dbReference>
<evidence type="ECO:0000313" key="16">
    <source>
        <dbReference type="EMBL" id="GAO52068.1"/>
    </source>
</evidence>
<sequence length="776" mass="84490">MMTARLQLSIITRGRPHTAAGPGTAARSRPSWSRHFWTTYGGLLLHVLLLPSLNLPVPNRHLQNPSPRQKNREATIYQQHTSVFLACTRYSSPSFSPFQRTKSLYAPDMSLTLNHTQLQLSSPTVLPAPLAQLVTTLTTHLSLGITATAILTEALLEWWRNGILIALEGIRLFGEGVMLVSIQDMRQIRGKETDGERWGRAGIHFIHTTLSLVELFNLTSVHVVQSCVSASLNLAALSAQNLELIFGNSDASRAIAAIVMVCRREFSHPGFGYDKDVSSISTMRKLVSGITWFAVLQNKVGVRGARTGRGEVIVSVQVPARKTTTIAGLIGDVPKLNGNDFDGGTLSRCTTYTEDTMSDSAVDCASTSEMMGEPDYYTTAPPSPGLTFNQPSKYQSLASQLAVSTPERMDRLDIRLVARYMRHSSAAYGSAFLRILGLSTPTAYAKSPTAVEAYSIHARIPPQAVIESSYTPGGAGEGIVWFISADESARNVVLTCRGTLGLGDLIADLTADYLPYETPGGKGWAHKGMVHAAERLSTGVLRSLSEALKARPGYGLVLCGHSLGGGVSALLGLKWAIPNAEGEWIINPGGPLPMGRRVSVYAYGPPAAVCPKLARYAKGLVTSVVNDTDVVPYLSWGMIRDAKNVALELGEAPEVVDEIRRRALRSSQYTTGLSSSKLLEMDSACDDEDWFLSVIKTLRAVMTSDKLVPPGDVLQMQSERRLDGETYVVARQLRDVEDCFGEVKFTKAMFISHSPKEYEKMLRILERASTGTERNE</sequence>
<dbReference type="EMBL" id="BACD03000059">
    <property type="protein sequence ID" value="GAO52068.1"/>
    <property type="molecule type" value="Genomic_DNA"/>
</dbReference>
<evidence type="ECO:0000256" key="14">
    <source>
        <dbReference type="ARBA" id="ARBA00026104"/>
    </source>
</evidence>
<keyword evidence="5" id="KW-0812">Transmembrane</keyword>
<evidence type="ECO:0000256" key="12">
    <source>
        <dbReference type="ARBA" id="ARBA00023136"/>
    </source>
</evidence>
<evidence type="ECO:0000256" key="6">
    <source>
        <dbReference type="ARBA" id="ARBA00022723"/>
    </source>
</evidence>
<dbReference type="SUPFAM" id="SSF53474">
    <property type="entry name" value="alpha/beta-Hydrolases"/>
    <property type="match status" value="1"/>
</dbReference>
<reference evidence="16 17" key="3">
    <citation type="journal article" date="2015" name="Genome Announc.">
        <title>Draft Genome Sequence of the Archiascomycetous Yeast Saitoella complicata.</title>
        <authorList>
            <person name="Yamauchi K."/>
            <person name="Kondo S."/>
            <person name="Hamamoto M."/>
            <person name="Takahashi Y."/>
            <person name="Ogura Y."/>
            <person name="Hayashi T."/>
            <person name="Nishida H."/>
        </authorList>
    </citation>
    <scope>NUCLEOTIDE SEQUENCE [LARGE SCALE GENOMIC DNA]</scope>
    <source>
        <strain evidence="16 17">NRRL Y-17804</strain>
    </source>
</reference>
<comment type="subcellular location">
    <subcellularLocation>
        <location evidence="2">Cell membrane</location>
        <topology evidence="2">Multi-pass membrane protein</topology>
    </subcellularLocation>
</comment>
<keyword evidence="8" id="KW-0106">Calcium</keyword>
<evidence type="ECO:0000259" key="15">
    <source>
        <dbReference type="Pfam" id="PF01764"/>
    </source>
</evidence>
<dbReference type="InterPro" id="IPR052214">
    <property type="entry name" value="DAG_Lipase-Related"/>
</dbReference>
<reference evidence="16 17" key="1">
    <citation type="journal article" date="2011" name="J. Gen. Appl. Microbiol.">
        <title>Draft genome sequencing of the enigmatic yeast Saitoella complicata.</title>
        <authorList>
            <person name="Nishida H."/>
            <person name="Hamamoto M."/>
            <person name="Sugiyama J."/>
        </authorList>
    </citation>
    <scope>NUCLEOTIDE SEQUENCE [LARGE SCALE GENOMIC DNA]</scope>
    <source>
        <strain evidence="16 17">NRRL Y-17804</strain>
    </source>
</reference>
<dbReference type="InterPro" id="IPR029058">
    <property type="entry name" value="AB_hydrolase_fold"/>
</dbReference>
<feature type="domain" description="Fungal lipase-type" evidence="15">
    <location>
        <begin position="493"/>
        <end position="634"/>
    </location>
</feature>
<evidence type="ECO:0000313" key="17">
    <source>
        <dbReference type="Proteomes" id="UP000033140"/>
    </source>
</evidence>
<keyword evidence="4" id="KW-0597">Phosphoprotein</keyword>
<comment type="cofactor">
    <cofactor evidence="1">
        <name>Ca(2+)</name>
        <dbReference type="ChEBI" id="CHEBI:29108"/>
    </cofactor>
</comment>
<keyword evidence="17" id="KW-1185">Reference proteome</keyword>
<accession>A0A0E9NQJ6</accession>
<dbReference type="GO" id="GO:0016298">
    <property type="term" value="F:lipase activity"/>
    <property type="evidence" value="ECO:0007669"/>
    <property type="project" value="TreeGrafter"/>
</dbReference>
<dbReference type="OMA" id="FWAMIKT"/>
<evidence type="ECO:0000256" key="9">
    <source>
        <dbReference type="ARBA" id="ARBA00022963"/>
    </source>
</evidence>
<evidence type="ECO:0000256" key="10">
    <source>
        <dbReference type="ARBA" id="ARBA00022989"/>
    </source>
</evidence>
<dbReference type="Proteomes" id="UP000033140">
    <property type="component" value="Unassembled WGS sequence"/>
</dbReference>
<dbReference type="AlphaFoldDB" id="A0A0E9NQJ6"/>
<dbReference type="CDD" id="cd00519">
    <property type="entry name" value="Lipase_3"/>
    <property type="match status" value="1"/>
</dbReference>
<keyword evidence="10" id="KW-1133">Transmembrane helix</keyword>